<proteinExistence type="inferred from homology"/>
<accession>A0A8J4TR97</accession>
<dbReference type="Gene3D" id="2.60.40.10">
    <property type="entry name" value="Immunoglobulins"/>
    <property type="match status" value="1"/>
</dbReference>
<keyword evidence="5" id="KW-1015">Disulfide bond</keyword>
<evidence type="ECO:0000256" key="6">
    <source>
        <dbReference type="ARBA" id="ARBA00023180"/>
    </source>
</evidence>
<evidence type="ECO:0000256" key="1">
    <source>
        <dbReference type="ARBA" id="ARBA00004236"/>
    </source>
</evidence>
<evidence type="ECO:0000256" key="2">
    <source>
        <dbReference type="ARBA" id="ARBA00022475"/>
    </source>
</evidence>
<keyword evidence="10" id="KW-0812">Transmembrane</keyword>
<dbReference type="PANTHER" id="PTHR16675:SF237">
    <property type="entry name" value="MHC CLASS I ANTIGEN TRANSCRIPT VARIANT 1-RELATED"/>
    <property type="match status" value="1"/>
</dbReference>
<evidence type="ECO:0000259" key="11">
    <source>
        <dbReference type="PROSITE" id="PS50835"/>
    </source>
</evidence>
<evidence type="ECO:0000313" key="13">
    <source>
        <dbReference type="Proteomes" id="UP000727407"/>
    </source>
</evidence>
<evidence type="ECO:0000256" key="4">
    <source>
        <dbReference type="ARBA" id="ARBA00023136"/>
    </source>
</evidence>
<dbReference type="CDD" id="cd07698">
    <property type="entry name" value="IgC1_MHC_I_alpha3"/>
    <property type="match status" value="1"/>
</dbReference>
<dbReference type="InterPro" id="IPR050208">
    <property type="entry name" value="MHC_class-I_related"/>
</dbReference>
<gene>
    <name evidence="12" type="primary">Icpu-UAA</name>
    <name evidence="12" type="ORF">DAT39_020433</name>
</gene>
<dbReference type="Pfam" id="PF07654">
    <property type="entry name" value="C1-set"/>
    <property type="match status" value="1"/>
</dbReference>
<dbReference type="GO" id="GO:0009897">
    <property type="term" value="C:external side of plasma membrane"/>
    <property type="evidence" value="ECO:0007669"/>
    <property type="project" value="TreeGrafter"/>
</dbReference>
<keyword evidence="4 10" id="KW-0472">Membrane</keyword>
<keyword evidence="13" id="KW-1185">Reference proteome</keyword>
<dbReference type="PROSITE" id="PS50835">
    <property type="entry name" value="IG_LIKE"/>
    <property type="match status" value="1"/>
</dbReference>
<dbReference type="InterPro" id="IPR013783">
    <property type="entry name" value="Ig-like_fold"/>
</dbReference>
<evidence type="ECO:0000256" key="7">
    <source>
        <dbReference type="ARBA" id="ARBA00023319"/>
    </source>
</evidence>
<dbReference type="InterPro" id="IPR011161">
    <property type="entry name" value="MHC_I-like_Ag-recog"/>
</dbReference>
<dbReference type="Gene3D" id="3.30.500.10">
    <property type="entry name" value="MHC class I-like antigen recognition-like"/>
    <property type="match status" value="1"/>
</dbReference>
<sequence>THLLQIDYIAVRPRHAAFAEFSAVGLLDGEPFMSYSSNNRTLIPKAWIKTIAGEPSWKAETQGMENYEDDFNTTLATAIKEFNNTKGIHTLQRMFGCELDDNGTSSGYDQYAYDGEDFISLDLRTGTWAFAKPQAATIIQKWKSSGYGKHQKHYMENECIDFLKQLKVHGRETLERKVHPEVSVFQKHSSPSPEVVCHATGFFPKALNITWQKDGEDVHEDVELRETLPNQDGSFQKRNILKVPAELLQKHTYTCVVQHSSLEKELVREVPKGGGSGGGSGGARIAIITAVSVALIAVVAGIVVWKKKNSGGRRKEAHVKFSQNFRPVPQNATD</sequence>
<dbReference type="SUPFAM" id="SSF54452">
    <property type="entry name" value="MHC antigen-recognition domain"/>
    <property type="match status" value="1"/>
</dbReference>
<dbReference type="GO" id="GO:0005615">
    <property type="term" value="C:extracellular space"/>
    <property type="evidence" value="ECO:0007669"/>
    <property type="project" value="TreeGrafter"/>
</dbReference>
<dbReference type="AlphaFoldDB" id="A0A8J4TR97"/>
<dbReference type="InterPro" id="IPR003006">
    <property type="entry name" value="Ig/MHC_CS"/>
</dbReference>
<comment type="similarity">
    <text evidence="8">Belongs to the MHC class I family.</text>
</comment>
<keyword evidence="7" id="KW-0393">Immunoglobulin domain</keyword>
<feature type="non-terminal residue" evidence="12">
    <location>
        <position position="1"/>
    </location>
</feature>
<evidence type="ECO:0000256" key="8">
    <source>
        <dbReference type="RuleBase" id="RU004439"/>
    </source>
</evidence>
<dbReference type="InterPro" id="IPR036179">
    <property type="entry name" value="Ig-like_dom_sf"/>
</dbReference>
<name>A0A8J4TR97_CLAMG</name>
<dbReference type="InterPro" id="IPR001039">
    <property type="entry name" value="MHC_I_a_a1/a2"/>
</dbReference>
<dbReference type="GO" id="GO:0006955">
    <property type="term" value="P:immune response"/>
    <property type="evidence" value="ECO:0007669"/>
    <property type="project" value="TreeGrafter"/>
</dbReference>
<dbReference type="SMART" id="SM00407">
    <property type="entry name" value="IGc1"/>
    <property type="match status" value="1"/>
</dbReference>
<organism evidence="12 13">
    <name type="scientific">Clarias magur</name>
    <name type="common">Asian catfish</name>
    <name type="synonym">Macropteronotus magur</name>
    <dbReference type="NCBI Taxonomy" id="1594786"/>
    <lineage>
        <taxon>Eukaryota</taxon>
        <taxon>Metazoa</taxon>
        <taxon>Chordata</taxon>
        <taxon>Craniata</taxon>
        <taxon>Vertebrata</taxon>
        <taxon>Euteleostomi</taxon>
        <taxon>Actinopterygii</taxon>
        <taxon>Neopterygii</taxon>
        <taxon>Teleostei</taxon>
        <taxon>Ostariophysi</taxon>
        <taxon>Siluriformes</taxon>
        <taxon>Clariidae</taxon>
        <taxon>Clarias</taxon>
    </lineage>
</organism>
<dbReference type="PRINTS" id="PR01638">
    <property type="entry name" value="MHCCLASSI"/>
</dbReference>
<dbReference type="InterPro" id="IPR003597">
    <property type="entry name" value="Ig_C1-set"/>
</dbReference>
<keyword evidence="2" id="KW-1003">Cell membrane</keyword>
<feature type="transmembrane region" description="Helical" evidence="10">
    <location>
        <begin position="285"/>
        <end position="305"/>
    </location>
</feature>
<comment type="caution">
    <text evidence="12">The sequence shown here is derived from an EMBL/GenBank/DDBJ whole genome shotgun (WGS) entry which is preliminary data.</text>
</comment>
<feature type="compositionally biased region" description="Polar residues" evidence="9">
    <location>
        <begin position="321"/>
        <end position="334"/>
    </location>
</feature>
<dbReference type="InterPro" id="IPR037055">
    <property type="entry name" value="MHC_I-like_Ag-recog_sf"/>
</dbReference>
<keyword evidence="6" id="KW-0325">Glycoprotein</keyword>
<dbReference type="EMBL" id="QNUK01000759">
    <property type="protein sequence ID" value="KAF5889866.1"/>
    <property type="molecule type" value="Genomic_DNA"/>
</dbReference>
<keyword evidence="3" id="KW-0732">Signal</keyword>
<evidence type="ECO:0000256" key="5">
    <source>
        <dbReference type="ARBA" id="ARBA00023157"/>
    </source>
</evidence>
<keyword evidence="10" id="KW-1133">Transmembrane helix</keyword>
<evidence type="ECO:0000256" key="3">
    <source>
        <dbReference type="ARBA" id="ARBA00022729"/>
    </source>
</evidence>
<dbReference type="OrthoDB" id="8846792at2759"/>
<reference evidence="12" key="1">
    <citation type="submission" date="2020-07" db="EMBL/GenBank/DDBJ databases">
        <title>Clarias magur genome sequencing, assembly and annotation.</title>
        <authorList>
            <person name="Kushwaha B."/>
            <person name="Kumar R."/>
            <person name="Das P."/>
            <person name="Joshi C.G."/>
            <person name="Kumar D."/>
            <person name="Nagpure N.S."/>
            <person name="Pandey M."/>
            <person name="Agarwal S."/>
            <person name="Srivastava S."/>
            <person name="Singh M."/>
            <person name="Sahoo L."/>
            <person name="Jayasankar P."/>
            <person name="Meher P.K."/>
            <person name="Koringa P.G."/>
            <person name="Iquebal M.A."/>
            <person name="Das S.P."/>
            <person name="Bit A."/>
            <person name="Patnaik S."/>
            <person name="Patel N."/>
            <person name="Shah T.M."/>
            <person name="Hinsu A."/>
            <person name="Jena J.K."/>
        </authorList>
    </citation>
    <scope>NUCLEOTIDE SEQUENCE</scope>
    <source>
        <strain evidence="12">CIFAMagur01</strain>
        <tissue evidence="12">Testis</tissue>
    </source>
</reference>
<comment type="subcellular location">
    <subcellularLocation>
        <location evidence="1">Cell membrane</location>
    </subcellularLocation>
</comment>
<dbReference type="SUPFAM" id="SSF48726">
    <property type="entry name" value="Immunoglobulin"/>
    <property type="match status" value="1"/>
</dbReference>
<evidence type="ECO:0000256" key="9">
    <source>
        <dbReference type="SAM" id="MobiDB-lite"/>
    </source>
</evidence>
<dbReference type="InterPro" id="IPR007110">
    <property type="entry name" value="Ig-like_dom"/>
</dbReference>
<dbReference type="Proteomes" id="UP000727407">
    <property type="component" value="Unassembled WGS sequence"/>
</dbReference>
<feature type="non-terminal residue" evidence="12">
    <location>
        <position position="334"/>
    </location>
</feature>
<feature type="domain" description="Ig-like" evidence="11">
    <location>
        <begin position="180"/>
        <end position="267"/>
    </location>
</feature>
<dbReference type="FunFam" id="3.30.500.10:FF:000003">
    <property type="entry name" value="IgG receptor FcRn large subunit p51"/>
    <property type="match status" value="1"/>
</dbReference>
<dbReference type="Pfam" id="PF00129">
    <property type="entry name" value="MHC_I"/>
    <property type="match status" value="1"/>
</dbReference>
<dbReference type="InterPro" id="IPR011162">
    <property type="entry name" value="MHC_I/II-like_Ag-recog"/>
</dbReference>
<evidence type="ECO:0000313" key="12">
    <source>
        <dbReference type="EMBL" id="KAF5889866.1"/>
    </source>
</evidence>
<protein>
    <submittedName>
        <fullName evidence="12">MHC class I alpha chain</fullName>
    </submittedName>
</protein>
<dbReference type="PROSITE" id="PS00290">
    <property type="entry name" value="IG_MHC"/>
    <property type="match status" value="1"/>
</dbReference>
<evidence type="ECO:0000256" key="10">
    <source>
        <dbReference type="SAM" id="Phobius"/>
    </source>
</evidence>
<dbReference type="PANTHER" id="PTHR16675">
    <property type="entry name" value="MHC CLASS I-RELATED"/>
    <property type="match status" value="1"/>
</dbReference>
<feature type="region of interest" description="Disordered" evidence="9">
    <location>
        <begin position="315"/>
        <end position="334"/>
    </location>
</feature>